<dbReference type="SMART" id="SM00866">
    <property type="entry name" value="UTRA"/>
    <property type="match status" value="1"/>
</dbReference>
<evidence type="ECO:0000259" key="4">
    <source>
        <dbReference type="PROSITE" id="PS50949"/>
    </source>
</evidence>
<reference evidence="5 6" key="1">
    <citation type="submission" date="2020-08" db="EMBL/GenBank/DDBJ databases">
        <title>Functional genomics of gut bacteria from endangered species of beetles.</title>
        <authorList>
            <person name="Carlos-Shanley C."/>
        </authorList>
    </citation>
    <scope>NUCLEOTIDE SEQUENCE [LARGE SCALE GENOMIC DNA]</scope>
    <source>
        <strain evidence="5 6">S00123</strain>
    </source>
</reference>
<dbReference type="PROSITE" id="PS50949">
    <property type="entry name" value="HTH_GNTR"/>
    <property type="match status" value="1"/>
</dbReference>
<organism evidence="5 6">
    <name type="scientific">Brevundimonas bullata</name>
    <dbReference type="NCBI Taxonomy" id="13160"/>
    <lineage>
        <taxon>Bacteria</taxon>
        <taxon>Pseudomonadati</taxon>
        <taxon>Pseudomonadota</taxon>
        <taxon>Alphaproteobacteria</taxon>
        <taxon>Caulobacterales</taxon>
        <taxon>Caulobacteraceae</taxon>
        <taxon>Brevundimonas</taxon>
    </lineage>
</organism>
<keyword evidence="1" id="KW-0805">Transcription regulation</keyword>
<keyword evidence="2" id="KW-0238">DNA-binding</keyword>
<dbReference type="GO" id="GO:0003677">
    <property type="term" value="F:DNA binding"/>
    <property type="evidence" value="ECO:0007669"/>
    <property type="project" value="UniProtKB-KW"/>
</dbReference>
<dbReference type="CDD" id="cd07377">
    <property type="entry name" value="WHTH_GntR"/>
    <property type="match status" value="1"/>
</dbReference>
<dbReference type="EMBL" id="JACHKY010000011">
    <property type="protein sequence ID" value="MBB4799932.1"/>
    <property type="molecule type" value="Genomic_DNA"/>
</dbReference>
<dbReference type="InterPro" id="IPR000524">
    <property type="entry name" value="Tscrpt_reg_HTH_GntR"/>
</dbReference>
<comment type="caution">
    <text evidence="5">The sequence shown here is derived from an EMBL/GenBank/DDBJ whole genome shotgun (WGS) entry which is preliminary data.</text>
</comment>
<dbReference type="Gene3D" id="3.40.1410.10">
    <property type="entry name" value="Chorismate lyase-like"/>
    <property type="match status" value="1"/>
</dbReference>
<dbReference type="InterPro" id="IPR036390">
    <property type="entry name" value="WH_DNA-bd_sf"/>
</dbReference>
<name>A0A7W7ITH0_9CAUL</name>
<dbReference type="SUPFAM" id="SSF64288">
    <property type="entry name" value="Chorismate lyase-like"/>
    <property type="match status" value="1"/>
</dbReference>
<evidence type="ECO:0000256" key="2">
    <source>
        <dbReference type="ARBA" id="ARBA00023125"/>
    </source>
</evidence>
<keyword evidence="3" id="KW-0804">Transcription</keyword>
<sequence length="265" mass="29007">MTDQETWPFPAATQLDESLPTPLYHQIYLVLREQIRSGAIAPDAMLPGEQHLARLFNVSRITVKRALNELAADGLLHRHRGRGTIVSSAPAIPVVKGSFDNLLESLRIMGLETEIEVIDVANVQADAATAKLLEIEVGAPVQRAVRRRMLQGEPFSHLVTFIPGDIAEKFSIKEMATTSLLTLLERAGAAVFDAEQWITAVGAEPLVAAALGVSGGAPLLKVERVMRDAHGRPVQLIHSHYRSDRFQYHVKTHRRKPASGGRGEA</sequence>
<dbReference type="InterPro" id="IPR028978">
    <property type="entry name" value="Chorismate_lyase_/UTRA_dom_sf"/>
</dbReference>
<dbReference type="SMART" id="SM00345">
    <property type="entry name" value="HTH_GNTR"/>
    <property type="match status" value="1"/>
</dbReference>
<feature type="domain" description="HTH gntR-type" evidence="4">
    <location>
        <begin position="21"/>
        <end position="89"/>
    </location>
</feature>
<dbReference type="AlphaFoldDB" id="A0A7W7ITH0"/>
<dbReference type="InterPro" id="IPR011663">
    <property type="entry name" value="UTRA"/>
</dbReference>
<dbReference type="InterPro" id="IPR050679">
    <property type="entry name" value="Bact_HTH_transcr_reg"/>
</dbReference>
<evidence type="ECO:0000313" key="5">
    <source>
        <dbReference type="EMBL" id="MBB4799932.1"/>
    </source>
</evidence>
<evidence type="ECO:0000256" key="1">
    <source>
        <dbReference type="ARBA" id="ARBA00023015"/>
    </source>
</evidence>
<dbReference type="SUPFAM" id="SSF46785">
    <property type="entry name" value="Winged helix' DNA-binding domain"/>
    <property type="match status" value="1"/>
</dbReference>
<dbReference type="RefSeq" id="WP_184274081.1">
    <property type="nucleotide sequence ID" value="NZ_JACHKY010000011.1"/>
</dbReference>
<evidence type="ECO:0000313" key="6">
    <source>
        <dbReference type="Proteomes" id="UP000539957"/>
    </source>
</evidence>
<dbReference type="PANTHER" id="PTHR44846:SF1">
    <property type="entry name" value="MANNOSYL-D-GLYCERATE TRANSPORT_METABOLISM SYSTEM REPRESSOR MNGR-RELATED"/>
    <property type="match status" value="1"/>
</dbReference>
<protein>
    <submittedName>
        <fullName evidence="5">GntR family transcriptional regulator</fullName>
    </submittedName>
</protein>
<dbReference type="InterPro" id="IPR036388">
    <property type="entry name" value="WH-like_DNA-bd_sf"/>
</dbReference>
<proteinExistence type="predicted"/>
<dbReference type="Pfam" id="PF00392">
    <property type="entry name" value="GntR"/>
    <property type="match status" value="1"/>
</dbReference>
<dbReference type="Proteomes" id="UP000539957">
    <property type="component" value="Unassembled WGS sequence"/>
</dbReference>
<dbReference type="Gene3D" id="1.10.10.10">
    <property type="entry name" value="Winged helix-like DNA-binding domain superfamily/Winged helix DNA-binding domain"/>
    <property type="match status" value="1"/>
</dbReference>
<dbReference type="PRINTS" id="PR00035">
    <property type="entry name" value="HTHGNTR"/>
</dbReference>
<dbReference type="GO" id="GO:0045892">
    <property type="term" value="P:negative regulation of DNA-templated transcription"/>
    <property type="evidence" value="ECO:0007669"/>
    <property type="project" value="TreeGrafter"/>
</dbReference>
<evidence type="ECO:0000256" key="3">
    <source>
        <dbReference type="ARBA" id="ARBA00023163"/>
    </source>
</evidence>
<dbReference type="Pfam" id="PF07702">
    <property type="entry name" value="UTRA"/>
    <property type="match status" value="1"/>
</dbReference>
<dbReference type="GO" id="GO:0003700">
    <property type="term" value="F:DNA-binding transcription factor activity"/>
    <property type="evidence" value="ECO:0007669"/>
    <property type="project" value="InterPro"/>
</dbReference>
<gene>
    <name evidence="5" type="ORF">HNP32_003701</name>
</gene>
<dbReference type="PANTHER" id="PTHR44846">
    <property type="entry name" value="MANNOSYL-D-GLYCERATE TRANSPORT/METABOLISM SYSTEM REPRESSOR MNGR-RELATED"/>
    <property type="match status" value="1"/>
</dbReference>
<accession>A0A7W7ITH0</accession>
<keyword evidence="6" id="KW-1185">Reference proteome</keyword>